<proteinExistence type="predicted"/>
<gene>
    <name evidence="1" type="ORF">SAMN06264365_102306</name>
</gene>
<dbReference type="OrthoDB" id="3297413at2"/>
<reference evidence="1 2" key="1">
    <citation type="submission" date="2017-06" db="EMBL/GenBank/DDBJ databases">
        <authorList>
            <person name="Kim H.J."/>
            <person name="Triplett B.A."/>
        </authorList>
    </citation>
    <scope>NUCLEOTIDE SEQUENCE [LARGE SCALE GENOMIC DNA]</scope>
    <source>
        <strain evidence="1 2">DSM 43151</strain>
    </source>
</reference>
<dbReference type="Proteomes" id="UP000198415">
    <property type="component" value="Unassembled WGS sequence"/>
</dbReference>
<dbReference type="RefSeq" id="WP_089292130.1">
    <property type="nucleotide sequence ID" value="NZ_BOMU01000028.1"/>
</dbReference>
<accession>A0A238W9G8</accession>
<organism evidence="1 2">
    <name type="scientific">Actinoplanes regularis</name>
    <dbReference type="NCBI Taxonomy" id="52697"/>
    <lineage>
        <taxon>Bacteria</taxon>
        <taxon>Bacillati</taxon>
        <taxon>Actinomycetota</taxon>
        <taxon>Actinomycetes</taxon>
        <taxon>Micromonosporales</taxon>
        <taxon>Micromonosporaceae</taxon>
        <taxon>Actinoplanes</taxon>
    </lineage>
</organism>
<keyword evidence="2" id="KW-1185">Reference proteome</keyword>
<dbReference type="AlphaFoldDB" id="A0A238W9G8"/>
<evidence type="ECO:0000313" key="2">
    <source>
        <dbReference type="Proteomes" id="UP000198415"/>
    </source>
</evidence>
<sequence>MTAVIHELRTEALFVSDLQISQLPTPELIREAVTATVERLGESGCAALVAQEFGEHPDCAIGRMRWARDAIRDAFPA</sequence>
<protein>
    <submittedName>
        <fullName evidence="1">Uncharacterized protein</fullName>
    </submittedName>
</protein>
<dbReference type="EMBL" id="FZNR01000002">
    <property type="protein sequence ID" value="SNR43226.1"/>
    <property type="molecule type" value="Genomic_DNA"/>
</dbReference>
<evidence type="ECO:0000313" key="1">
    <source>
        <dbReference type="EMBL" id="SNR43226.1"/>
    </source>
</evidence>
<name>A0A238W9G8_9ACTN</name>